<dbReference type="InterPro" id="IPR004252">
    <property type="entry name" value="Probable_transposase_24"/>
</dbReference>
<proteinExistence type="predicted"/>
<dbReference type="PANTHER" id="PTHR33144:SF45">
    <property type="entry name" value="TRANSPOSASE TNP1_EN_SPM-LIKE DOMAIN-CONTAINING PROTEIN"/>
    <property type="match status" value="1"/>
</dbReference>
<dbReference type="Pfam" id="PF03004">
    <property type="entry name" value="Transposase_24"/>
    <property type="match status" value="1"/>
</dbReference>
<gene>
    <name evidence="3" type="primary">LOC107771574</name>
</gene>
<evidence type="ECO:0000313" key="2">
    <source>
        <dbReference type="Proteomes" id="UP000790787"/>
    </source>
</evidence>
<reference evidence="3" key="2">
    <citation type="submission" date="2025-08" db="UniProtKB">
        <authorList>
            <consortium name="RefSeq"/>
        </authorList>
    </citation>
    <scope>IDENTIFICATION</scope>
    <source>
        <tissue evidence="3">Leaf</tissue>
    </source>
</reference>
<dbReference type="PaxDb" id="4097-A0A1S3Y3B7"/>
<dbReference type="PANTHER" id="PTHR33144">
    <property type="entry name" value="OS10G0409366 PROTEIN-RELATED"/>
    <property type="match status" value="1"/>
</dbReference>
<protein>
    <submittedName>
        <fullName evidence="3">Uncharacterized protein LOC107771574 isoform X1</fullName>
    </submittedName>
</protein>
<dbReference type="KEGG" id="nta:107771574"/>
<dbReference type="OrthoDB" id="1303623at2759"/>
<dbReference type="GeneID" id="107771574"/>
<evidence type="ECO:0000256" key="1">
    <source>
        <dbReference type="SAM" id="MobiDB-lite"/>
    </source>
</evidence>
<reference evidence="2" key="1">
    <citation type="journal article" date="2014" name="Nat. Commun.">
        <title>The tobacco genome sequence and its comparison with those of tomato and potato.</title>
        <authorList>
            <person name="Sierro N."/>
            <person name="Battey J.N."/>
            <person name="Ouadi S."/>
            <person name="Bakaher N."/>
            <person name="Bovet L."/>
            <person name="Willig A."/>
            <person name="Goepfert S."/>
            <person name="Peitsch M.C."/>
            <person name="Ivanov N.V."/>
        </authorList>
    </citation>
    <scope>NUCLEOTIDE SEQUENCE [LARGE SCALE GENOMIC DNA]</scope>
</reference>
<feature type="region of interest" description="Disordered" evidence="1">
    <location>
        <begin position="152"/>
        <end position="175"/>
    </location>
</feature>
<accession>A0A1S3Y3B7</accession>
<evidence type="ECO:0000313" key="3">
    <source>
        <dbReference type="RefSeq" id="XP_016446467.1"/>
    </source>
</evidence>
<keyword evidence="2" id="KW-1185">Reference proteome</keyword>
<dbReference type="AlphaFoldDB" id="A0A1S3Y3B7"/>
<dbReference type="RefSeq" id="XP_016446467.1">
    <property type="nucleotide sequence ID" value="XM_016590981.1"/>
</dbReference>
<sequence>MYLSDGKCVVVEFDDTDQPIGEEQGVLAGFCGILATDCSLFPIHFNNWPDLPKSYFNGCFDRIIKPRFCFKTTELNARAYVYSSIRKKWSSGRQRLWYEFNDPLKTKAWIMDNVPSGIPRDEWTSYVSYRFNEKTMGMSKRNVEIRKKQTIAHTGGSKPNSRRRAEMMAESGQNPGRAQLYLATHKKEDGSLMKQQEKYVNLSKFLYIPSSLCFCIREYI</sequence>
<dbReference type="RefSeq" id="XP_016446467.1">
    <property type="nucleotide sequence ID" value="XM_016590981.2"/>
</dbReference>
<organism evidence="2 3">
    <name type="scientific">Nicotiana tabacum</name>
    <name type="common">Common tobacco</name>
    <dbReference type="NCBI Taxonomy" id="4097"/>
    <lineage>
        <taxon>Eukaryota</taxon>
        <taxon>Viridiplantae</taxon>
        <taxon>Streptophyta</taxon>
        <taxon>Embryophyta</taxon>
        <taxon>Tracheophyta</taxon>
        <taxon>Spermatophyta</taxon>
        <taxon>Magnoliopsida</taxon>
        <taxon>eudicotyledons</taxon>
        <taxon>Gunneridae</taxon>
        <taxon>Pentapetalae</taxon>
        <taxon>asterids</taxon>
        <taxon>lamiids</taxon>
        <taxon>Solanales</taxon>
        <taxon>Solanaceae</taxon>
        <taxon>Nicotianoideae</taxon>
        <taxon>Nicotianeae</taxon>
        <taxon>Nicotiana</taxon>
    </lineage>
</organism>
<dbReference type="Proteomes" id="UP000790787">
    <property type="component" value="Chromosome 11"/>
</dbReference>
<name>A0A1S3Y3B7_TOBAC</name>